<sequence length="83" mass="9555">MSHTTSTAAAKQNTASMAAQSVLSSEASVLVRWWRYLRLNAPVWWDRYRQRQALAELSSMQMKDIGLSRSDVINEVNKPFWKP</sequence>
<dbReference type="EMBL" id="CP021425">
    <property type="protein sequence ID" value="ARU55464.1"/>
    <property type="molecule type" value="Genomic_DNA"/>
</dbReference>
<feature type="domain" description="YjiS-like" evidence="1">
    <location>
        <begin position="44"/>
        <end position="72"/>
    </location>
</feature>
<evidence type="ECO:0000313" key="2">
    <source>
        <dbReference type="EMBL" id="ARU55464.1"/>
    </source>
</evidence>
<dbReference type="KEGG" id="ome:OLMES_1387"/>
<gene>
    <name evidence="2" type="ORF">OLMES_1387</name>
</gene>
<reference evidence="2 3" key="1">
    <citation type="submission" date="2017-05" db="EMBL/GenBank/DDBJ databases">
        <title>Genomic insights into alkan degradation activity of Oleiphilus messinensis.</title>
        <authorList>
            <person name="Kozyavkin S.A."/>
            <person name="Slesarev A.I."/>
            <person name="Golyshin P.N."/>
            <person name="Korzhenkov A."/>
            <person name="Golyshina O.N."/>
            <person name="Toshchakov S.V."/>
        </authorList>
    </citation>
    <scope>NUCLEOTIDE SEQUENCE [LARGE SCALE GENOMIC DNA]</scope>
    <source>
        <strain evidence="2 3">ME102</strain>
    </source>
</reference>
<evidence type="ECO:0000313" key="3">
    <source>
        <dbReference type="Proteomes" id="UP000196027"/>
    </source>
</evidence>
<keyword evidence="3" id="KW-1185">Reference proteome</keyword>
<organism evidence="2 3">
    <name type="scientific">Oleiphilus messinensis</name>
    <dbReference type="NCBI Taxonomy" id="141451"/>
    <lineage>
        <taxon>Bacteria</taxon>
        <taxon>Pseudomonadati</taxon>
        <taxon>Pseudomonadota</taxon>
        <taxon>Gammaproteobacteria</taxon>
        <taxon>Oceanospirillales</taxon>
        <taxon>Oleiphilaceae</taxon>
        <taxon>Oleiphilus</taxon>
    </lineage>
</organism>
<dbReference type="AlphaFoldDB" id="A0A1Y0I7P5"/>
<name>A0A1Y0I7P5_9GAMM</name>
<evidence type="ECO:0000259" key="1">
    <source>
        <dbReference type="Pfam" id="PF06568"/>
    </source>
</evidence>
<accession>A0A1Y0I7P5</accession>
<dbReference type="Proteomes" id="UP000196027">
    <property type="component" value="Chromosome"/>
</dbReference>
<dbReference type="RefSeq" id="WP_198343247.1">
    <property type="nucleotide sequence ID" value="NZ_CP021425.1"/>
</dbReference>
<proteinExistence type="predicted"/>
<dbReference type="InterPro" id="IPR009506">
    <property type="entry name" value="YjiS-like"/>
</dbReference>
<protein>
    <recommendedName>
        <fullName evidence="1">YjiS-like domain-containing protein</fullName>
    </recommendedName>
</protein>
<dbReference type="Pfam" id="PF06568">
    <property type="entry name" value="YjiS-like"/>
    <property type="match status" value="1"/>
</dbReference>